<comment type="subcellular location">
    <subcellularLocation>
        <location evidence="1 7">Cell membrane</location>
        <topology evidence="1 7">Multi-pass membrane protein</topology>
    </subcellularLocation>
</comment>
<keyword evidence="6 7" id="KW-0472">Membrane</keyword>
<dbReference type="OrthoDB" id="9794684at2"/>
<feature type="transmembrane region" description="Helical" evidence="7">
    <location>
        <begin position="245"/>
        <end position="263"/>
    </location>
</feature>
<proteinExistence type="inferred from homology"/>
<feature type="transmembrane region" description="Helical" evidence="7">
    <location>
        <begin position="138"/>
        <end position="161"/>
    </location>
</feature>
<gene>
    <name evidence="9" type="ORF">HMPREF9336_04202</name>
</gene>
<feature type="transmembrane region" description="Helical" evidence="7">
    <location>
        <begin position="12"/>
        <end position="32"/>
    </location>
</feature>
<dbReference type="PANTHER" id="PTHR32243">
    <property type="entry name" value="MALTOSE TRANSPORT SYSTEM PERMEASE-RELATED"/>
    <property type="match status" value="1"/>
</dbReference>
<feature type="transmembrane region" description="Helical" evidence="7">
    <location>
        <begin position="105"/>
        <end position="126"/>
    </location>
</feature>
<evidence type="ECO:0000313" key="10">
    <source>
        <dbReference type="Proteomes" id="UP000004816"/>
    </source>
</evidence>
<keyword evidence="3" id="KW-1003">Cell membrane</keyword>
<keyword evidence="10" id="KW-1185">Reference proteome</keyword>
<reference evidence="9 10" key="1">
    <citation type="journal article" date="2011" name="Stand. Genomic Sci.">
        <title>High quality draft genome sequence of Segniliparus rugosus CDC 945(T)= (ATCC BAA-974(T)).</title>
        <authorList>
            <person name="Earl A.M."/>
            <person name="Desjardins C.A."/>
            <person name="Fitzgerald M.G."/>
            <person name="Arachchi H.M."/>
            <person name="Zeng Q."/>
            <person name="Mehta T."/>
            <person name="Griggs A."/>
            <person name="Birren B.W."/>
            <person name="Toney N.C."/>
            <person name="Carr J."/>
            <person name="Posey J."/>
            <person name="Butler W.R."/>
        </authorList>
    </citation>
    <scope>NUCLEOTIDE SEQUENCE [LARGE SCALE GENOMIC DNA]</scope>
    <source>
        <strain evidence="10">ATCC BAA-974 / DSM 45345 / CCUG 50838 / CIP 108380 / JCM 13579 / CDC 945</strain>
    </source>
</reference>
<dbReference type="RefSeq" id="WP_021030289.1">
    <property type="nucleotide sequence ID" value="NZ_KI391953.1"/>
</dbReference>
<evidence type="ECO:0000256" key="2">
    <source>
        <dbReference type="ARBA" id="ARBA00022448"/>
    </source>
</evidence>
<name>U1LMY5_SEGRC</name>
<dbReference type="SUPFAM" id="SSF161098">
    <property type="entry name" value="MetI-like"/>
    <property type="match status" value="1"/>
</dbReference>
<dbReference type="InterPro" id="IPR000515">
    <property type="entry name" value="MetI-like"/>
</dbReference>
<keyword evidence="2 7" id="KW-0813">Transport</keyword>
<dbReference type="InterPro" id="IPR035906">
    <property type="entry name" value="MetI-like_sf"/>
</dbReference>
<evidence type="ECO:0000256" key="7">
    <source>
        <dbReference type="RuleBase" id="RU363032"/>
    </source>
</evidence>
<dbReference type="STRING" id="679197.HMPREF9336_04202"/>
<evidence type="ECO:0000256" key="6">
    <source>
        <dbReference type="ARBA" id="ARBA00023136"/>
    </source>
</evidence>
<dbReference type="AlphaFoldDB" id="U1LMY5"/>
<dbReference type="CDD" id="cd06261">
    <property type="entry name" value="TM_PBP2"/>
    <property type="match status" value="1"/>
</dbReference>
<evidence type="ECO:0000256" key="3">
    <source>
        <dbReference type="ARBA" id="ARBA00022475"/>
    </source>
</evidence>
<accession>U1LMY5</accession>
<evidence type="ECO:0000256" key="4">
    <source>
        <dbReference type="ARBA" id="ARBA00022692"/>
    </source>
</evidence>
<feature type="domain" description="ABC transmembrane type-1" evidence="8">
    <location>
        <begin position="70"/>
        <end position="263"/>
    </location>
</feature>
<dbReference type="EMBL" id="ACZI02000002">
    <property type="protein sequence ID" value="ERG69311.1"/>
    <property type="molecule type" value="Genomic_DNA"/>
</dbReference>
<dbReference type="Proteomes" id="UP000004816">
    <property type="component" value="Unassembled WGS sequence"/>
</dbReference>
<keyword evidence="4 7" id="KW-0812">Transmembrane</keyword>
<dbReference type="PROSITE" id="PS50928">
    <property type="entry name" value="ABC_TM1"/>
    <property type="match status" value="1"/>
</dbReference>
<dbReference type="Gene3D" id="1.10.3720.10">
    <property type="entry name" value="MetI-like"/>
    <property type="match status" value="1"/>
</dbReference>
<feature type="transmembrane region" description="Helical" evidence="7">
    <location>
        <begin position="186"/>
        <end position="207"/>
    </location>
</feature>
<dbReference type="GO" id="GO:0005886">
    <property type="term" value="C:plasma membrane"/>
    <property type="evidence" value="ECO:0007669"/>
    <property type="project" value="UniProtKB-SubCell"/>
</dbReference>
<evidence type="ECO:0000256" key="5">
    <source>
        <dbReference type="ARBA" id="ARBA00022989"/>
    </source>
</evidence>
<sequence>MSGAEGRASAAKWAALDLLAVVYALVPVGWIVSLSLKPSSTIGDGRFIPSDVTLENYRQVFKTGDFTAALVNSIGVALIATALAVAAGALAAYATARVEFRGKRVFVGVMLAVMMFPQISLATPLFDVERQLGLFDTWIGLILPYATFAMPLAVYTLAAFFREIPRDLEDAAAMDGASPMTTFRRVILPLAAPGAVATAILVFIFAWNDLLFASTLTATSRSVTAPVAMANFTGSSEFEEPTGTIAAAAVIITIPIVIFVVLFQRRIVAGLTSGAVKG</sequence>
<feature type="transmembrane region" description="Helical" evidence="7">
    <location>
        <begin position="66"/>
        <end position="93"/>
    </location>
</feature>
<comment type="similarity">
    <text evidence="7">Belongs to the binding-protein-dependent transport system permease family.</text>
</comment>
<dbReference type="HOGENOM" id="CLU_016047_1_2_11"/>
<keyword evidence="5 7" id="KW-1133">Transmembrane helix</keyword>
<protein>
    <recommendedName>
        <fullName evidence="8">ABC transmembrane type-1 domain-containing protein</fullName>
    </recommendedName>
</protein>
<evidence type="ECO:0000256" key="1">
    <source>
        <dbReference type="ARBA" id="ARBA00004651"/>
    </source>
</evidence>
<dbReference type="PANTHER" id="PTHR32243:SF18">
    <property type="entry name" value="INNER MEMBRANE ABC TRANSPORTER PERMEASE PROTEIN YCJP"/>
    <property type="match status" value="1"/>
</dbReference>
<evidence type="ECO:0000259" key="8">
    <source>
        <dbReference type="PROSITE" id="PS50928"/>
    </source>
</evidence>
<organism evidence="9 10">
    <name type="scientific">Segniliparus rugosus (strain ATCC BAA-974 / DSM 45345 / CCUG 50838 / CIP 108380 / JCM 13579 / CDC 945)</name>
    <dbReference type="NCBI Taxonomy" id="679197"/>
    <lineage>
        <taxon>Bacteria</taxon>
        <taxon>Bacillati</taxon>
        <taxon>Actinomycetota</taxon>
        <taxon>Actinomycetes</taxon>
        <taxon>Mycobacteriales</taxon>
        <taxon>Segniliparaceae</taxon>
        <taxon>Segniliparus</taxon>
    </lineage>
</organism>
<comment type="caution">
    <text evidence="9">The sequence shown here is derived from an EMBL/GenBank/DDBJ whole genome shotgun (WGS) entry which is preliminary data.</text>
</comment>
<dbReference type="GO" id="GO:0055085">
    <property type="term" value="P:transmembrane transport"/>
    <property type="evidence" value="ECO:0007669"/>
    <property type="project" value="InterPro"/>
</dbReference>
<dbReference type="InterPro" id="IPR050901">
    <property type="entry name" value="BP-dep_ABC_trans_perm"/>
</dbReference>
<dbReference type="Pfam" id="PF00528">
    <property type="entry name" value="BPD_transp_1"/>
    <property type="match status" value="1"/>
</dbReference>
<evidence type="ECO:0000313" key="9">
    <source>
        <dbReference type="EMBL" id="ERG69311.1"/>
    </source>
</evidence>
<dbReference type="eggNOG" id="COG0395">
    <property type="taxonomic scope" value="Bacteria"/>
</dbReference>